<dbReference type="OrthoDB" id="9794223at2"/>
<evidence type="ECO:0000256" key="17">
    <source>
        <dbReference type="ARBA" id="ARBA00048623"/>
    </source>
</evidence>
<evidence type="ECO:0000256" key="14">
    <source>
        <dbReference type="ARBA" id="ARBA00025228"/>
    </source>
</evidence>
<organism evidence="20 21">
    <name type="scientific">Actinokineospora bangkokensis</name>
    <dbReference type="NCBI Taxonomy" id="1193682"/>
    <lineage>
        <taxon>Bacteria</taxon>
        <taxon>Bacillati</taxon>
        <taxon>Actinomycetota</taxon>
        <taxon>Actinomycetes</taxon>
        <taxon>Pseudonocardiales</taxon>
        <taxon>Pseudonocardiaceae</taxon>
        <taxon>Actinokineospora</taxon>
    </lineage>
</organism>
<dbReference type="Proteomes" id="UP000186040">
    <property type="component" value="Unassembled WGS sequence"/>
</dbReference>
<evidence type="ECO:0000256" key="18">
    <source>
        <dbReference type="ARBA" id="ARBA00049504"/>
    </source>
</evidence>
<evidence type="ECO:0000256" key="4">
    <source>
        <dbReference type="ARBA" id="ARBA00010561"/>
    </source>
</evidence>
<evidence type="ECO:0000256" key="8">
    <source>
        <dbReference type="ARBA" id="ARBA00022573"/>
    </source>
</evidence>
<keyword evidence="8 19" id="KW-0169">Cobalamin biosynthesis</keyword>
<dbReference type="PANTHER" id="PTHR34148">
    <property type="entry name" value="ADENOSYLCOBINAMIDE-GDP RIBAZOLETRANSFERASE"/>
    <property type="match status" value="1"/>
</dbReference>
<evidence type="ECO:0000256" key="15">
    <source>
        <dbReference type="ARBA" id="ARBA00032605"/>
    </source>
</evidence>
<dbReference type="Pfam" id="PF02654">
    <property type="entry name" value="CobS"/>
    <property type="match status" value="1"/>
</dbReference>
<feature type="transmembrane region" description="Helical" evidence="19">
    <location>
        <begin position="32"/>
        <end position="65"/>
    </location>
</feature>
<evidence type="ECO:0000256" key="19">
    <source>
        <dbReference type="HAMAP-Rule" id="MF_00719"/>
    </source>
</evidence>
<evidence type="ECO:0000256" key="10">
    <source>
        <dbReference type="ARBA" id="ARBA00022692"/>
    </source>
</evidence>
<reference evidence="20 21" key="1">
    <citation type="submission" date="2016-10" db="EMBL/GenBank/DDBJ databases">
        <title>The Draft Genome Sequence of Actinokineospora bangkokensis 44EHWT reveals the biosynthetic pathway of antifungal compounds Thailandins with unusual extender unit butylmalonyl-CoA.</title>
        <authorList>
            <person name="Greule A."/>
            <person name="Intra B."/>
            <person name="Flemming S."/>
            <person name="Rommel M.G."/>
            <person name="Panbangred W."/>
            <person name="Bechthold A."/>
        </authorList>
    </citation>
    <scope>NUCLEOTIDE SEQUENCE [LARGE SCALE GENOMIC DNA]</scope>
    <source>
        <strain evidence="20 21">44EHW</strain>
    </source>
</reference>
<protein>
    <recommendedName>
        <fullName evidence="6 19">Adenosylcobinamide-GDP ribazoletransferase</fullName>
        <ecNumber evidence="5 19">2.7.8.26</ecNumber>
    </recommendedName>
    <alternativeName>
        <fullName evidence="16 19">Cobalamin synthase</fullName>
    </alternativeName>
    <alternativeName>
        <fullName evidence="15 19">Cobalamin-5'-phosphate synthase</fullName>
    </alternativeName>
</protein>
<feature type="transmembrane region" description="Helical" evidence="19">
    <location>
        <begin position="185"/>
        <end position="201"/>
    </location>
</feature>
<dbReference type="HAMAP" id="MF_00719">
    <property type="entry name" value="CobS"/>
    <property type="match status" value="1"/>
</dbReference>
<evidence type="ECO:0000256" key="13">
    <source>
        <dbReference type="ARBA" id="ARBA00023136"/>
    </source>
</evidence>
<comment type="cofactor">
    <cofactor evidence="1 19">
        <name>Mg(2+)</name>
        <dbReference type="ChEBI" id="CHEBI:18420"/>
    </cofactor>
</comment>
<name>A0A1Q9LTA1_9PSEU</name>
<dbReference type="STRING" id="1193682.BJP25_07155"/>
<evidence type="ECO:0000256" key="11">
    <source>
        <dbReference type="ARBA" id="ARBA00022842"/>
    </source>
</evidence>
<comment type="pathway">
    <text evidence="3 19">Cofactor biosynthesis; adenosylcobalamin biosynthesis; adenosylcobalamin from cob(II)yrinate a,c-diamide: step 7/7.</text>
</comment>
<keyword evidence="7 19" id="KW-1003">Cell membrane</keyword>
<evidence type="ECO:0000256" key="3">
    <source>
        <dbReference type="ARBA" id="ARBA00004663"/>
    </source>
</evidence>
<dbReference type="UniPathway" id="UPA00148">
    <property type="reaction ID" value="UER00238"/>
</dbReference>
<keyword evidence="13 19" id="KW-0472">Membrane</keyword>
<comment type="caution">
    <text evidence="19">Lacks conserved residue(s) required for the propagation of feature annotation.</text>
</comment>
<evidence type="ECO:0000256" key="9">
    <source>
        <dbReference type="ARBA" id="ARBA00022679"/>
    </source>
</evidence>
<comment type="catalytic activity">
    <reaction evidence="18 19">
        <text>alpha-ribazole 5'-phosphate + adenosylcob(III)inamide-GDP = adenosylcob(III)alamin 5'-phosphate + GMP + H(+)</text>
        <dbReference type="Rhea" id="RHEA:23560"/>
        <dbReference type="ChEBI" id="CHEBI:15378"/>
        <dbReference type="ChEBI" id="CHEBI:57918"/>
        <dbReference type="ChEBI" id="CHEBI:58115"/>
        <dbReference type="ChEBI" id="CHEBI:60487"/>
        <dbReference type="ChEBI" id="CHEBI:60493"/>
        <dbReference type="EC" id="2.7.8.26"/>
    </reaction>
</comment>
<keyword evidence="9 19" id="KW-0808">Transferase</keyword>
<evidence type="ECO:0000256" key="7">
    <source>
        <dbReference type="ARBA" id="ARBA00022475"/>
    </source>
</evidence>
<gene>
    <name evidence="19" type="primary">cobS</name>
    <name evidence="20" type="ORF">BJP25_07155</name>
</gene>
<sequence length="233" mass="23630">MRLAFSWLTVLPLHVASVDGRAAGRAISWAPVVGVVLGFAAAGTLLLPLPPLLAGVLAFAVLAVLTRGMHLDGVADTADGLGCYGPPERALEVMKRGDVGPFGVVALLVVAGVQVTAFAAVPWQAAVVAVAAGRAAFAGCCARGVRAARPEGLGALVAQTQPWWVPTVWGVLIAAGGWWSVGVRVAIGVAVAAVLVAALVWHTRRRFGGITGDVLGAACEIATCTVLIACCWG</sequence>
<dbReference type="InterPro" id="IPR003805">
    <property type="entry name" value="CobS"/>
</dbReference>
<evidence type="ECO:0000256" key="6">
    <source>
        <dbReference type="ARBA" id="ARBA00015850"/>
    </source>
</evidence>
<keyword evidence="12 19" id="KW-1133">Transmembrane helix</keyword>
<comment type="function">
    <text evidence="14 19">Joins adenosylcobinamide-GDP and alpha-ribazole to generate adenosylcobalamin (Ado-cobalamin). Also synthesizes adenosylcobalamin 5'-phosphate from adenosylcobinamide-GDP and alpha-ribazole 5'-phosphate.</text>
</comment>
<dbReference type="PANTHER" id="PTHR34148:SF1">
    <property type="entry name" value="ADENOSYLCOBINAMIDE-GDP RIBAZOLETRANSFERASE"/>
    <property type="match status" value="1"/>
</dbReference>
<keyword evidence="21" id="KW-1185">Reference proteome</keyword>
<evidence type="ECO:0000313" key="21">
    <source>
        <dbReference type="Proteomes" id="UP000186040"/>
    </source>
</evidence>
<dbReference type="EMBL" id="MKQR01000003">
    <property type="protein sequence ID" value="OLR95258.1"/>
    <property type="molecule type" value="Genomic_DNA"/>
</dbReference>
<dbReference type="RefSeq" id="WP_075972978.1">
    <property type="nucleotide sequence ID" value="NZ_MKQR01000003.1"/>
</dbReference>
<evidence type="ECO:0000313" key="20">
    <source>
        <dbReference type="EMBL" id="OLR95258.1"/>
    </source>
</evidence>
<proteinExistence type="inferred from homology"/>
<keyword evidence="10 19" id="KW-0812">Transmembrane</keyword>
<evidence type="ECO:0000256" key="5">
    <source>
        <dbReference type="ARBA" id="ARBA00013200"/>
    </source>
</evidence>
<dbReference type="GO" id="GO:0005886">
    <property type="term" value="C:plasma membrane"/>
    <property type="evidence" value="ECO:0007669"/>
    <property type="project" value="UniProtKB-SubCell"/>
</dbReference>
<comment type="caution">
    <text evidence="20">The sequence shown here is derived from an EMBL/GenBank/DDBJ whole genome shotgun (WGS) entry which is preliminary data.</text>
</comment>
<evidence type="ECO:0000256" key="16">
    <source>
        <dbReference type="ARBA" id="ARBA00032853"/>
    </source>
</evidence>
<comment type="subcellular location">
    <subcellularLocation>
        <location evidence="2 19">Cell membrane</location>
        <topology evidence="2 19">Multi-pass membrane protein</topology>
    </subcellularLocation>
</comment>
<comment type="catalytic activity">
    <reaction evidence="17 19">
        <text>alpha-ribazole + adenosylcob(III)inamide-GDP = adenosylcob(III)alamin + GMP + H(+)</text>
        <dbReference type="Rhea" id="RHEA:16049"/>
        <dbReference type="ChEBI" id="CHEBI:10329"/>
        <dbReference type="ChEBI" id="CHEBI:15378"/>
        <dbReference type="ChEBI" id="CHEBI:18408"/>
        <dbReference type="ChEBI" id="CHEBI:58115"/>
        <dbReference type="ChEBI" id="CHEBI:60487"/>
        <dbReference type="EC" id="2.7.8.26"/>
    </reaction>
</comment>
<dbReference type="EC" id="2.7.8.26" evidence="5 19"/>
<comment type="similarity">
    <text evidence="4 19">Belongs to the CobS family.</text>
</comment>
<evidence type="ECO:0000256" key="12">
    <source>
        <dbReference type="ARBA" id="ARBA00022989"/>
    </source>
</evidence>
<feature type="transmembrane region" description="Helical" evidence="19">
    <location>
        <begin position="99"/>
        <end position="117"/>
    </location>
</feature>
<dbReference type="GO" id="GO:0051073">
    <property type="term" value="F:adenosylcobinamide-GDP ribazoletransferase activity"/>
    <property type="evidence" value="ECO:0007669"/>
    <property type="project" value="UniProtKB-UniRule"/>
</dbReference>
<dbReference type="GO" id="GO:0009236">
    <property type="term" value="P:cobalamin biosynthetic process"/>
    <property type="evidence" value="ECO:0007669"/>
    <property type="project" value="UniProtKB-UniRule"/>
</dbReference>
<evidence type="ECO:0000256" key="1">
    <source>
        <dbReference type="ARBA" id="ARBA00001946"/>
    </source>
</evidence>
<dbReference type="GO" id="GO:0008818">
    <property type="term" value="F:cobalamin 5'-phosphate synthase activity"/>
    <property type="evidence" value="ECO:0007669"/>
    <property type="project" value="UniProtKB-UniRule"/>
</dbReference>
<dbReference type="AlphaFoldDB" id="A0A1Q9LTA1"/>
<keyword evidence="11 19" id="KW-0460">Magnesium</keyword>
<accession>A0A1Q9LTA1</accession>
<evidence type="ECO:0000256" key="2">
    <source>
        <dbReference type="ARBA" id="ARBA00004651"/>
    </source>
</evidence>